<gene>
    <name evidence="3" type="ORF">IL38_18720</name>
</gene>
<keyword evidence="2" id="KW-0472">Membrane</keyword>
<protein>
    <submittedName>
        <fullName evidence="3">Uncharacterized protein</fullName>
    </submittedName>
</protein>
<feature type="region of interest" description="Disordered" evidence="1">
    <location>
        <begin position="1"/>
        <end position="29"/>
    </location>
</feature>
<accession>A0ABR4X130</accession>
<keyword evidence="4" id="KW-1185">Reference proteome</keyword>
<dbReference type="EMBL" id="JPMV01000035">
    <property type="protein sequence ID" value="KGI80178.1"/>
    <property type="molecule type" value="Genomic_DNA"/>
</dbReference>
<evidence type="ECO:0000313" key="4">
    <source>
        <dbReference type="Proteomes" id="UP000029737"/>
    </source>
</evidence>
<feature type="compositionally biased region" description="Basic and acidic residues" evidence="1">
    <location>
        <begin position="143"/>
        <end position="163"/>
    </location>
</feature>
<proteinExistence type="predicted"/>
<sequence>MSQQQEKSTPGEEGTDRAERGSRASPFEKLGVSPAQVTGVGLAAATAAVLGGQLGIAGTVSGAAMTSVIITLGGAVYQRSLESTKQKAANAALRRAARRREAQAAASTWADPNAPTRPLRRPADPGAGTAAARNTGVAGGAQSRDRPGDEATRRIVVPEETRRLNPAGHGPPTEATSVTGGAVASTEADREGRRGRRGLNWRVVAVTSGLAFVLCMVLVTGYEAVTGGPVSGDSGGTTVGNLFRQGDAGGHPAPEEQPGQVPASESSTAPEPSERTGESERPSETSGPTNSPERTPSRTPSSSTGSAPETTGTPGTSSAEPTPSERPRRTVSPPEPGAP</sequence>
<evidence type="ECO:0000256" key="1">
    <source>
        <dbReference type="SAM" id="MobiDB-lite"/>
    </source>
</evidence>
<keyword evidence="2" id="KW-0812">Transmembrane</keyword>
<feature type="compositionally biased region" description="Low complexity" evidence="1">
    <location>
        <begin position="262"/>
        <end position="271"/>
    </location>
</feature>
<feature type="region of interest" description="Disordered" evidence="1">
    <location>
        <begin position="92"/>
        <end position="194"/>
    </location>
</feature>
<feature type="compositionally biased region" description="Low complexity" evidence="1">
    <location>
        <begin position="288"/>
        <end position="306"/>
    </location>
</feature>
<comment type="caution">
    <text evidence="3">The sequence shown here is derived from an EMBL/GenBank/DDBJ whole genome shotgun (WGS) entry which is preliminary data.</text>
</comment>
<dbReference type="RefSeq" id="WP_043576119.1">
    <property type="nucleotide sequence ID" value="NZ_CP022752.1"/>
</dbReference>
<organism evidence="3 4">
    <name type="scientific">Actinopolyspora erythraea</name>
    <dbReference type="NCBI Taxonomy" id="414996"/>
    <lineage>
        <taxon>Bacteria</taxon>
        <taxon>Bacillati</taxon>
        <taxon>Actinomycetota</taxon>
        <taxon>Actinomycetes</taxon>
        <taxon>Actinopolysporales</taxon>
        <taxon>Actinopolysporaceae</taxon>
        <taxon>Actinopolyspora</taxon>
    </lineage>
</organism>
<feature type="transmembrane region" description="Helical" evidence="2">
    <location>
        <begin position="56"/>
        <end position="77"/>
    </location>
</feature>
<name>A0ABR4X130_9ACTN</name>
<reference evidence="3 4" key="1">
    <citation type="journal article" date="2014" name="PLoS ONE">
        <title>Identification and Characterization of a New Erythromycin Biosynthetic Gene Cluster in Actinopolyspora erythraea YIM90600, a Novel Erythronolide-Producing Halophilic Actinomycete Isolated from Salt Field.</title>
        <authorList>
            <person name="Chen D."/>
            <person name="Feng J."/>
            <person name="Huang L."/>
            <person name="Zhang Q."/>
            <person name="Wu J."/>
            <person name="Zhu X."/>
            <person name="Duan Y."/>
            <person name="Xu Z."/>
        </authorList>
    </citation>
    <scope>NUCLEOTIDE SEQUENCE [LARGE SCALE GENOMIC DNA]</scope>
    <source>
        <strain evidence="3 4">YIM90600</strain>
    </source>
</reference>
<feature type="transmembrane region" description="Helical" evidence="2">
    <location>
        <begin position="199"/>
        <end position="222"/>
    </location>
</feature>
<feature type="compositionally biased region" description="Basic and acidic residues" evidence="1">
    <location>
        <begin position="272"/>
        <end position="283"/>
    </location>
</feature>
<evidence type="ECO:0000313" key="3">
    <source>
        <dbReference type="EMBL" id="KGI80178.1"/>
    </source>
</evidence>
<evidence type="ECO:0000256" key="2">
    <source>
        <dbReference type="SAM" id="Phobius"/>
    </source>
</evidence>
<keyword evidence="2" id="KW-1133">Transmembrane helix</keyword>
<feature type="compositionally biased region" description="Polar residues" evidence="1">
    <location>
        <begin position="307"/>
        <end position="321"/>
    </location>
</feature>
<feature type="compositionally biased region" description="Gly residues" evidence="1">
    <location>
        <begin position="229"/>
        <end position="238"/>
    </location>
</feature>
<dbReference type="Proteomes" id="UP000029737">
    <property type="component" value="Unassembled WGS sequence"/>
</dbReference>
<feature type="region of interest" description="Disordered" evidence="1">
    <location>
        <begin position="228"/>
        <end position="339"/>
    </location>
</feature>